<accession>A0ABW9ZU39</accession>
<dbReference type="EMBL" id="JAACJS010000015">
    <property type="protein sequence ID" value="NCI50650.1"/>
    <property type="molecule type" value="Genomic_DNA"/>
</dbReference>
<dbReference type="InterPro" id="IPR019861">
    <property type="entry name" value="PorP/SprF_Bacteroidetes"/>
</dbReference>
<feature type="chain" id="PRO_5045106318" evidence="1">
    <location>
        <begin position="25"/>
        <end position="338"/>
    </location>
</feature>
<evidence type="ECO:0000313" key="2">
    <source>
        <dbReference type="EMBL" id="NCI50650.1"/>
    </source>
</evidence>
<keyword evidence="1" id="KW-0732">Signal</keyword>
<protein>
    <submittedName>
        <fullName evidence="2">Type IX secretion system membrane protein PorP/SprF</fullName>
    </submittedName>
</protein>
<gene>
    <name evidence="2" type="ORF">GWC95_11995</name>
</gene>
<evidence type="ECO:0000256" key="1">
    <source>
        <dbReference type="SAM" id="SignalP"/>
    </source>
</evidence>
<dbReference type="NCBIfam" id="TIGR03519">
    <property type="entry name" value="T9SS_PorP_fam"/>
    <property type="match status" value="1"/>
</dbReference>
<name>A0ABW9ZU39_9BACT</name>
<keyword evidence="3" id="KW-1185">Reference proteome</keyword>
<dbReference type="Proteomes" id="UP000753802">
    <property type="component" value="Unassembled WGS sequence"/>
</dbReference>
<dbReference type="RefSeq" id="WP_161818967.1">
    <property type="nucleotide sequence ID" value="NZ_JAACJS010000015.1"/>
</dbReference>
<reference evidence="2 3" key="1">
    <citation type="submission" date="2020-01" db="EMBL/GenBank/DDBJ databases">
        <title>Genome analysis.</title>
        <authorList>
            <person name="Wu S."/>
            <person name="Wang G."/>
        </authorList>
    </citation>
    <scope>NUCLEOTIDE SEQUENCE [LARGE SCALE GENOMIC DNA]</scope>
    <source>
        <strain evidence="2 3">SYL130</strain>
    </source>
</reference>
<sequence length="338" mass="36706">MKKNFLLHCMSIVLLVFVCNTGKAQDPHFSQYFSSPSSVNPALTGKGVDNWRAIGTYRAQWWGGTIAPFTTTAVSLEKSFHAGTTGNSNWGLGLSMLSDASNSGLLKNNFINASIAYNIALSGDGSQQLGIGMTGSFANRMLDASKFTFQSQFGSMGFQRSVSSGDPVNVLSANYFDMNIGAHLSSNKPKGGYALGFAAFHLSSPTQGTYNGSTYKVPMRYNIQGSVFTRMASKDELHFSTLTDIQGNNTIFTLGALYKMHTKDDTIESINLGVWNRFGDSFYPYAGIESKTWLFGISYDVVNSDVRNAYNAVQSIELSFALRFGKKHGGQSGGGFIY</sequence>
<dbReference type="Pfam" id="PF11751">
    <property type="entry name" value="PorP_SprF"/>
    <property type="match status" value="1"/>
</dbReference>
<feature type="signal peptide" evidence="1">
    <location>
        <begin position="1"/>
        <end position="24"/>
    </location>
</feature>
<organism evidence="2 3">
    <name type="scientific">Sediminibacterium roseum</name>
    <dbReference type="NCBI Taxonomy" id="1978412"/>
    <lineage>
        <taxon>Bacteria</taxon>
        <taxon>Pseudomonadati</taxon>
        <taxon>Bacteroidota</taxon>
        <taxon>Chitinophagia</taxon>
        <taxon>Chitinophagales</taxon>
        <taxon>Chitinophagaceae</taxon>
        <taxon>Sediminibacterium</taxon>
    </lineage>
</organism>
<comment type="caution">
    <text evidence="2">The sequence shown here is derived from an EMBL/GenBank/DDBJ whole genome shotgun (WGS) entry which is preliminary data.</text>
</comment>
<evidence type="ECO:0000313" key="3">
    <source>
        <dbReference type="Proteomes" id="UP000753802"/>
    </source>
</evidence>
<proteinExistence type="predicted"/>